<dbReference type="PANTHER" id="PTHR44177">
    <property type="entry name" value="TETRATRICOPEPTIDE REPEAT PROTEIN 8"/>
    <property type="match status" value="1"/>
</dbReference>
<evidence type="ECO:0000313" key="3">
    <source>
        <dbReference type="EMBL" id="GFY55341.1"/>
    </source>
</evidence>
<dbReference type="Pfam" id="PF13181">
    <property type="entry name" value="TPR_8"/>
    <property type="match status" value="3"/>
</dbReference>
<organism evidence="3 4">
    <name type="scientific">Trichonephila inaurata madagascariensis</name>
    <dbReference type="NCBI Taxonomy" id="2747483"/>
    <lineage>
        <taxon>Eukaryota</taxon>
        <taxon>Metazoa</taxon>
        <taxon>Ecdysozoa</taxon>
        <taxon>Arthropoda</taxon>
        <taxon>Chelicerata</taxon>
        <taxon>Arachnida</taxon>
        <taxon>Araneae</taxon>
        <taxon>Araneomorphae</taxon>
        <taxon>Entelegynae</taxon>
        <taxon>Araneoidea</taxon>
        <taxon>Nephilidae</taxon>
        <taxon>Trichonephila</taxon>
        <taxon>Trichonephila inaurata</taxon>
    </lineage>
</organism>
<dbReference type="Gene3D" id="1.25.40.10">
    <property type="entry name" value="Tetratricopeptide repeat domain"/>
    <property type="match status" value="1"/>
</dbReference>
<dbReference type="GO" id="GO:1905515">
    <property type="term" value="P:non-motile cilium assembly"/>
    <property type="evidence" value="ECO:0007669"/>
    <property type="project" value="InterPro"/>
</dbReference>
<gene>
    <name evidence="3" type="primary">Ttc8</name>
    <name evidence="3" type="ORF">TNIN_3721</name>
</gene>
<reference evidence="3" key="1">
    <citation type="submission" date="2020-08" db="EMBL/GenBank/DDBJ databases">
        <title>Multicomponent nature underlies the extraordinary mechanical properties of spider dragline silk.</title>
        <authorList>
            <person name="Kono N."/>
            <person name="Nakamura H."/>
            <person name="Mori M."/>
            <person name="Yoshida Y."/>
            <person name="Ohtoshi R."/>
            <person name="Malay A.D."/>
            <person name="Moran D.A.P."/>
            <person name="Tomita M."/>
            <person name="Numata K."/>
            <person name="Arakawa K."/>
        </authorList>
    </citation>
    <scope>NUCLEOTIDE SEQUENCE</scope>
</reference>
<feature type="region of interest" description="Disordered" evidence="2">
    <location>
        <begin position="110"/>
        <end position="152"/>
    </location>
</feature>
<evidence type="ECO:0000256" key="2">
    <source>
        <dbReference type="SAM" id="MobiDB-lite"/>
    </source>
</evidence>
<dbReference type="InterPro" id="IPR028796">
    <property type="entry name" value="BBS8"/>
</dbReference>
<name>A0A8X6XLH0_9ARAC</name>
<dbReference type="GO" id="GO:0097730">
    <property type="term" value="C:non-motile cilium"/>
    <property type="evidence" value="ECO:0007669"/>
    <property type="project" value="TreeGrafter"/>
</dbReference>
<comment type="caution">
    <text evidence="3">The sequence shown here is derived from an EMBL/GenBank/DDBJ whole genome shotgun (WGS) entry which is preliminary data.</text>
</comment>
<dbReference type="GO" id="GO:0036064">
    <property type="term" value="C:ciliary basal body"/>
    <property type="evidence" value="ECO:0007669"/>
    <property type="project" value="TreeGrafter"/>
</dbReference>
<protein>
    <submittedName>
        <fullName evidence="3">Tetratricopeptide repeat protein 8</fullName>
    </submittedName>
</protein>
<feature type="repeat" description="TPR" evidence="1">
    <location>
        <begin position="377"/>
        <end position="410"/>
    </location>
</feature>
<dbReference type="Proteomes" id="UP000886998">
    <property type="component" value="Unassembled WGS sequence"/>
</dbReference>
<dbReference type="AlphaFoldDB" id="A0A8X6XLH0"/>
<feature type="compositionally biased region" description="Polar residues" evidence="2">
    <location>
        <begin position="113"/>
        <end position="135"/>
    </location>
</feature>
<dbReference type="PANTHER" id="PTHR44177:SF1">
    <property type="entry name" value="TETRATRICOPEPTIDE REPEAT PROTEIN 8"/>
    <property type="match status" value="1"/>
</dbReference>
<evidence type="ECO:0000256" key="1">
    <source>
        <dbReference type="PROSITE-ProRule" id="PRU00339"/>
    </source>
</evidence>
<dbReference type="OrthoDB" id="421121at2759"/>
<dbReference type="InterPro" id="IPR019734">
    <property type="entry name" value="TPR_rpt"/>
</dbReference>
<dbReference type="PROSITE" id="PS50005">
    <property type="entry name" value="TPR"/>
    <property type="match status" value="1"/>
</dbReference>
<dbReference type="EMBL" id="BMAV01010327">
    <property type="protein sequence ID" value="GFY55341.1"/>
    <property type="molecule type" value="Genomic_DNA"/>
</dbReference>
<keyword evidence="4" id="KW-1185">Reference proteome</keyword>
<keyword evidence="1" id="KW-0802">TPR repeat</keyword>
<evidence type="ECO:0000313" key="4">
    <source>
        <dbReference type="Proteomes" id="UP000886998"/>
    </source>
</evidence>
<sequence>MGNLYGKILISPLKWEILRVGIEYKEPFNDFIMKMDPLFLAISNYRRHHFEKCTDICTNILEEKPYDEAAWTLKMKALTQQVYVDDLETDEEGIADIIMDENSIAQMARPGTSLKNPNSAKGTSQAYRPVTQSGRPLSGVVRPGTQSGRPGTMEQAIRTRTAFTARPITSSSGRFVRLGTASMLSQPDGPFINFARLNISKYASLPHIAKYLFEYAYYHDNDIRQALDIAAQATQACHFEDWWWKFQLGKCYYRFGMFRDAEKQFKSSIKQQDMIDTYLWMGKVYIGLDQPLAALDVYKQGLEKFPEETFLMVHTARIYEGLNDLDLAVKYYKDVLNFEAIDVEAIACIAAHHFYNDQPEVALRYYRRLLQMGVCNSELYNNLALCCFYSQQHDMAVMCFERALSLATDETLPDVWYNIGHLALGIGDKSLATQCLRLALVANNDHAESYNNLGAKAFFVAASNLAQHLFEPHFNQALLAEKMGDLQNAYFMVQKSLEAYADHTESKDLFQRIKNLFTTL</sequence>
<dbReference type="GO" id="GO:0034464">
    <property type="term" value="C:BBSome"/>
    <property type="evidence" value="ECO:0007669"/>
    <property type="project" value="InterPro"/>
</dbReference>
<dbReference type="CDD" id="cd21341">
    <property type="entry name" value="TTC8_N"/>
    <property type="match status" value="1"/>
</dbReference>
<proteinExistence type="predicted"/>
<dbReference type="SUPFAM" id="SSF81901">
    <property type="entry name" value="HCP-like"/>
    <property type="match status" value="1"/>
</dbReference>
<accession>A0A8X6XLH0</accession>
<dbReference type="InterPro" id="IPR011990">
    <property type="entry name" value="TPR-like_helical_dom_sf"/>
</dbReference>
<dbReference type="SMART" id="SM00028">
    <property type="entry name" value="TPR"/>
    <property type="match status" value="6"/>
</dbReference>